<dbReference type="Pfam" id="PF00488">
    <property type="entry name" value="MutS_V"/>
    <property type="match status" value="1"/>
</dbReference>
<comment type="subcellular location">
    <subcellularLocation>
        <location evidence="1">Nucleus</location>
    </subcellularLocation>
</comment>
<comment type="function">
    <text evidence="9">Component of the post-replicative DNA mismatch repair system (MMR).</text>
</comment>
<dbReference type="EMBL" id="KZ308428">
    <property type="protein sequence ID" value="KAG8229379.1"/>
    <property type="molecule type" value="Genomic_DNA"/>
</dbReference>
<dbReference type="InterPro" id="IPR000432">
    <property type="entry name" value="DNA_mismatch_repair_MutS_C"/>
</dbReference>
<proteinExistence type="inferred from homology"/>
<evidence type="ECO:0000256" key="1">
    <source>
        <dbReference type="ARBA" id="ARBA00004123"/>
    </source>
</evidence>
<keyword evidence="7 9" id="KW-0234">DNA repair</keyword>
<organism evidence="12 13">
    <name type="scientific">Ladona fulva</name>
    <name type="common">Scarce chaser dragonfly</name>
    <name type="synonym">Libellula fulva</name>
    <dbReference type="NCBI Taxonomy" id="123851"/>
    <lineage>
        <taxon>Eukaryota</taxon>
        <taxon>Metazoa</taxon>
        <taxon>Ecdysozoa</taxon>
        <taxon>Arthropoda</taxon>
        <taxon>Hexapoda</taxon>
        <taxon>Insecta</taxon>
        <taxon>Pterygota</taxon>
        <taxon>Palaeoptera</taxon>
        <taxon>Odonata</taxon>
        <taxon>Epiprocta</taxon>
        <taxon>Anisoptera</taxon>
        <taxon>Libelluloidea</taxon>
        <taxon>Libellulidae</taxon>
        <taxon>Ladona</taxon>
    </lineage>
</organism>
<dbReference type="Gene3D" id="3.40.50.300">
    <property type="entry name" value="P-loop containing nucleotide triphosphate hydrolases"/>
    <property type="match status" value="1"/>
</dbReference>
<evidence type="ECO:0000256" key="10">
    <source>
        <dbReference type="SAM" id="Coils"/>
    </source>
</evidence>
<keyword evidence="10" id="KW-0175">Coiled coil</keyword>
<dbReference type="Proteomes" id="UP000792457">
    <property type="component" value="Unassembled WGS sequence"/>
</dbReference>
<evidence type="ECO:0000256" key="6">
    <source>
        <dbReference type="ARBA" id="ARBA00023125"/>
    </source>
</evidence>
<dbReference type="GO" id="GO:0006298">
    <property type="term" value="P:mismatch repair"/>
    <property type="evidence" value="ECO:0007669"/>
    <property type="project" value="InterPro"/>
</dbReference>
<evidence type="ECO:0000256" key="4">
    <source>
        <dbReference type="ARBA" id="ARBA00022763"/>
    </source>
</evidence>
<dbReference type="Gene3D" id="3.30.420.110">
    <property type="entry name" value="MutS, connector domain"/>
    <property type="match status" value="2"/>
</dbReference>
<evidence type="ECO:0000256" key="7">
    <source>
        <dbReference type="ARBA" id="ARBA00023204"/>
    </source>
</evidence>
<feature type="domain" description="DNA mismatch repair proteins mutS family" evidence="11">
    <location>
        <begin position="648"/>
        <end position="664"/>
    </location>
</feature>
<evidence type="ECO:0000313" key="12">
    <source>
        <dbReference type="EMBL" id="KAG8229379.1"/>
    </source>
</evidence>
<dbReference type="PIRSF" id="PIRSF005813">
    <property type="entry name" value="MSH2"/>
    <property type="match status" value="1"/>
</dbReference>
<reference evidence="12" key="2">
    <citation type="submission" date="2017-10" db="EMBL/GenBank/DDBJ databases">
        <title>Ladona fulva Genome sequencing and assembly.</title>
        <authorList>
            <person name="Murali S."/>
            <person name="Richards S."/>
            <person name="Bandaranaike D."/>
            <person name="Bellair M."/>
            <person name="Blankenburg K."/>
            <person name="Chao H."/>
            <person name="Dinh H."/>
            <person name="Doddapaneni H."/>
            <person name="Dugan-Rocha S."/>
            <person name="Elkadiri S."/>
            <person name="Gnanaolivu R."/>
            <person name="Hernandez B."/>
            <person name="Skinner E."/>
            <person name="Javaid M."/>
            <person name="Lee S."/>
            <person name="Li M."/>
            <person name="Ming W."/>
            <person name="Munidasa M."/>
            <person name="Muniz J."/>
            <person name="Nguyen L."/>
            <person name="Hughes D."/>
            <person name="Osuji N."/>
            <person name="Pu L.-L."/>
            <person name="Puazo M."/>
            <person name="Qu C."/>
            <person name="Quiroz J."/>
            <person name="Raj R."/>
            <person name="Weissenberger G."/>
            <person name="Xin Y."/>
            <person name="Zou X."/>
            <person name="Han Y."/>
            <person name="Worley K."/>
            <person name="Muzny D."/>
            <person name="Gibbs R."/>
        </authorList>
    </citation>
    <scope>NUCLEOTIDE SEQUENCE</scope>
    <source>
        <strain evidence="12">Sampled in the wild</strain>
    </source>
</reference>
<dbReference type="InterPro" id="IPR036678">
    <property type="entry name" value="MutS_con_dom_sf"/>
</dbReference>
<feature type="coiled-coil region" evidence="10">
    <location>
        <begin position="375"/>
        <end position="402"/>
    </location>
</feature>
<evidence type="ECO:0000256" key="8">
    <source>
        <dbReference type="ARBA" id="ARBA00023242"/>
    </source>
</evidence>
<dbReference type="InterPro" id="IPR007696">
    <property type="entry name" value="DNA_mismatch_repair_MutS_core"/>
</dbReference>
<dbReference type="Gene3D" id="3.40.1170.10">
    <property type="entry name" value="DNA repair protein MutS, domain I"/>
    <property type="match status" value="1"/>
</dbReference>
<dbReference type="AlphaFoldDB" id="A0A8K0K8B2"/>
<keyword evidence="3 9" id="KW-0547">Nucleotide-binding</keyword>
<evidence type="ECO:0000256" key="2">
    <source>
        <dbReference type="ARBA" id="ARBA00006271"/>
    </source>
</evidence>
<evidence type="ECO:0000256" key="9">
    <source>
        <dbReference type="RuleBase" id="RU003756"/>
    </source>
</evidence>
<evidence type="ECO:0000259" key="11">
    <source>
        <dbReference type="PROSITE" id="PS00486"/>
    </source>
</evidence>
<dbReference type="PROSITE" id="PS00486">
    <property type="entry name" value="DNA_MISMATCH_REPAIR_2"/>
    <property type="match status" value="1"/>
</dbReference>
<dbReference type="PANTHER" id="PTHR11361:SF35">
    <property type="entry name" value="DNA MISMATCH REPAIR PROTEIN MSH2"/>
    <property type="match status" value="1"/>
</dbReference>
<dbReference type="OrthoDB" id="295033at2759"/>
<protein>
    <recommendedName>
        <fullName evidence="11">DNA mismatch repair proteins mutS family domain-containing protein</fullName>
    </recommendedName>
</protein>
<comment type="caution">
    <text evidence="12">The sequence shown here is derived from an EMBL/GenBank/DDBJ whole genome shotgun (WGS) entry which is preliminary data.</text>
</comment>
<dbReference type="Pfam" id="PF01624">
    <property type="entry name" value="MutS_I"/>
    <property type="match status" value="1"/>
</dbReference>
<dbReference type="Pfam" id="PF05188">
    <property type="entry name" value="MutS_II"/>
    <property type="match status" value="1"/>
</dbReference>
<evidence type="ECO:0000313" key="13">
    <source>
        <dbReference type="Proteomes" id="UP000792457"/>
    </source>
</evidence>
<dbReference type="SUPFAM" id="SSF52540">
    <property type="entry name" value="P-loop containing nucleoside triphosphate hydrolases"/>
    <property type="match status" value="1"/>
</dbReference>
<dbReference type="InterPro" id="IPR007860">
    <property type="entry name" value="DNA_mmatch_repair_MutS_con_dom"/>
</dbReference>
<accession>A0A8K0K8B2</accession>
<dbReference type="GO" id="GO:0005524">
    <property type="term" value="F:ATP binding"/>
    <property type="evidence" value="ECO:0007669"/>
    <property type="project" value="UniProtKB-KW"/>
</dbReference>
<dbReference type="GO" id="GO:0032301">
    <property type="term" value="C:MutSalpha complex"/>
    <property type="evidence" value="ECO:0007669"/>
    <property type="project" value="TreeGrafter"/>
</dbReference>
<keyword evidence="13" id="KW-1185">Reference proteome</keyword>
<dbReference type="FunFam" id="3.40.50.300:FF:000523">
    <property type="entry name" value="DNA mismatch repair protein"/>
    <property type="match status" value="1"/>
</dbReference>
<dbReference type="InterPro" id="IPR036187">
    <property type="entry name" value="DNA_mismatch_repair_MutS_sf"/>
</dbReference>
<dbReference type="GO" id="GO:0030983">
    <property type="term" value="F:mismatched DNA binding"/>
    <property type="evidence" value="ECO:0007669"/>
    <property type="project" value="InterPro"/>
</dbReference>
<dbReference type="SMART" id="SM00533">
    <property type="entry name" value="MUTSd"/>
    <property type="match status" value="1"/>
</dbReference>
<dbReference type="InterPro" id="IPR007861">
    <property type="entry name" value="DNA_mismatch_repair_MutS_clamp"/>
</dbReference>
<sequence length="837" mass="92204">MVEKPSTTVRIFNRTEYYSVHGPDALLAAKDIFMTTAVVKSIGTGDNKLESLALSIVNYEFFIRHLLLVKHYRVEVYSGGGKTSNDWVLELKGSPGNLTDFEDILAKYEVTVEGSIIGLKLGDDGKNKVVGIACIDAGQRKITVSEFVDNDVFSTLESVLVQLAPRECIVPSGGTKDAGTDYAAIIKDLTRLLHFQEDSKEDAATLPQINLLFAMASLKAVIKYLELMSDESNMGQFSISTFDSSQYVHLDFAAVRALQLYPITTSIQPSSALGSSSDNLYGLFARWIRTPAGHRLLRCWLSQPLKDLNRISERHDIIEVGMNSISVENESDSKSFHSMFGEPLKDLLLPLKKFEEMVETTIDLEKAEQGEILVKAEFDEGLQELKNKMDELSDEMKGLLAKAGRDLGLDKGLKLESNSQYGYFFRITLKDEKLLRNNRGYIILDSNKAGVRFQSSSLQRANDEYLAARAEYGESQKAIENEIINIAVGYVDSLQSLGELIAALDVLVAFACTAAAAPTQYIRPEMLPLGGSSSGRISLTQARHPCLETLDSVSFIPNDVLFEKDKSMFHIITGPNMGGKSTFLRTVGLTVLMAQIGSFVPCSNAKISIVDAIMCRVGAGDCQARGISTFMAEMLETSAILRMATSNSLILIDELGRGTSTFDGYGLAWAISEHIAKNIKCYTLFATHFHELTSLAELVPAVVNEHVTAEVTDDVDGQEGSLTLLYTVKPGICDQSFGVHVAKIAGIPNYVLEFAKMKQAELEDLDILGADKIKDPVQAKYKKEGELLMEKTVKEMKELCSRGLSDEEFQEEVNKLKESVTSKNNPYIEEILKTIVA</sequence>
<dbReference type="GO" id="GO:0006312">
    <property type="term" value="P:mitotic recombination"/>
    <property type="evidence" value="ECO:0007669"/>
    <property type="project" value="TreeGrafter"/>
</dbReference>
<dbReference type="SMART" id="SM00534">
    <property type="entry name" value="MUTSac"/>
    <property type="match status" value="1"/>
</dbReference>
<dbReference type="PANTHER" id="PTHR11361">
    <property type="entry name" value="DNA MISMATCH REPAIR PROTEIN MUTS FAMILY MEMBER"/>
    <property type="match status" value="1"/>
</dbReference>
<dbReference type="SUPFAM" id="SSF48334">
    <property type="entry name" value="DNA repair protein MutS, domain III"/>
    <property type="match status" value="1"/>
</dbReference>
<keyword evidence="8" id="KW-0539">Nucleus</keyword>
<dbReference type="Pfam" id="PF05190">
    <property type="entry name" value="MutS_IV"/>
    <property type="match status" value="1"/>
</dbReference>
<dbReference type="Pfam" id="PF05192">
    <property type="entry name" value="MutS_III"/>
    <property type="match status" value="1"/>
</dbReference>
<dbReference type="Gene3D" id="1.10.1420.10">
    <property type="match status" value="2"/>
</dbReference>
<dbReference type="InterPro" id="IPR045076">
    <property type="entry name" value="MutS"/>
</dbReference>
<evidence type="ECO:0000256" key="3">
    <source>
        <dbReference type="ARBA" id="ARBA00022741"/>
    </source>
</evidence>
<reference evidence="12" key="1">
    <citation type="submission" date="2013-04" db="EMBL/GenBank/DDBJ databases">
        <authorList>
            <person name="Qu J."/>
            <person name="Murali S.C."/>
            <person name="Bandaranaike D."/>
            <person name="Bellair M."/>
            <person name="Blankenburg K."/>
            <person name="Chao H."/>
            <person name="Dinh H."/>
            <person name="Doddapaneni H."/>
            <person name="Downs B."/>
            <person name="Dugan-Rocha S."/>
            <person name="Elkadiri S."/>
            <person name="Gnanaolivu R.D."/>
            <person name="Hernandez B."/>
            <person name="Javaid M."/>
            <person name="Jayaseelan J.C."/>
            <person name="Lee S."/>
            <person name="Li M."/>
            <person name="Ming W."/>
            <person name="Munidasa M."/>
            <person name="Muniz J."/>
            <person name="Nguyen L."/>
            <person name="Ongeri F."/>
            <person name="Osuji N."/>
            <person name="Pu L.-L."/>
            <person name="Puazo M."/>
            <person name="Qu C."/>
            <person name="Quiroz J."/>
            <person name="Raj R."/>
            <person name="Weissenberger G."/>
            <person name="Xin Y."/>
            <person name="Zou X."/>
            <person name="Han Y."/>
            <person name="Richards S."/>
            <person name="Worley K."/>
            <person name="Muzny D."/>
            <person name="Gibbs R."/>
        </authorList>
    </citation>
    <scope>NUCLEOTIDE SEQUENCE</scope>
    <source>
        <strain evidence="12">Sampled in the wild</strain>
    </source>
</reference>
<name>A0A8K0K8B2_LADFU</name>
<evidence type="ECO:0000256" key="5">
    <source>
        <dbReference type="ARBA" id="ARBA00022840"/>
    </source>
</evidence>
<comment type="similarity">
    <text evidence="2 9">Belongs to the DNA mismatch repair MutS family.</text>
</comment>
<dbReference type="SUPFAM" id="SSF53150">
    <property type="entry name" value="DNA repair protein MutS, domain II"/>
    <property type="match status" value="1"/>
</dbReference>
<dbReference type="InterPro" id="IPR011184">
    <property type="entry name" value="DNA_mismatch_repair_Msh2"/>
</dbReference>
<keyword evidence="6 9" id="KW-0238">DNA-binding</keyword>
<keyword evidence="5" id="KW-0067">ATP-binding</keyword>
<dbReference type="InterPro" id="IPR027417">
    <property type="entry name" value="P-loop_NTPase"/>
</dbReference>
<dbReference type="GO" id="GO:0140664">
    <property type="term" value="F:ATP-dependent DNA damage sensor activity"/>
    <property type="evidence" value="ECO:0007669"/>
    <property type="project" value="InterPro"/>
</dbReference>
<keyword evidence="4 9" id="KW-0227">DNA damage</keyword>
<gene>
    <name evidence="12" type="ORF">J437_LFUL000900</name>
</gene>
<dbReference type="InterPro" id="IPR007695">
    <property type="entry name" value="DNA_mismatch_repair_MutS-lik_N"/>
</dbReference>
<dbReference type="InterPro" id="IPR016151">
    <property type="entry name" value="DNA_mismatch_repair_MutS_N"/>
</dbReference>